<evidence type="ECO:0000313" key="2">
    <source>
        <dbReference type="Proteomes" id="UP001348817"/>
    </source>
</evidence>
<reference evidence="1 2" key="1">
    <citation type="submission" date="2021-12" db="EMBL/GenBank/DDBJ databases">
        <title>Genome sequencing of bacteria with rrn-lacking chromosome and rrn-plasmid.</title>
        <authorList>
            <person name="Anda M."/>
            <person name="Iwasaki W."/>
        </authorList>
    </citation>
    <scope>NUCLEOTIDE SEQUENCE [LARGE SCALE GENOMIC DNA]</scope>
    <source>
        <strain evidence="1 2">DSM 100852</strain>
    </source>
</reference>
<protein>
    <submittedName>
        <fullName evidence="1">Uncharacterized protein</fullName>
    </submittedName>
</protein>
<evidence type="ECO:0000313" key="1">
    <source>
        <dbReference type="EMBL" id="BDD09684.1"/>
    </source>
</evidence>
<dbReference type="KEGG" id="fax:FUAX_21160"/>
<dbReference type="Proteomes" id="UP001348817">
    <property type="component" value="Chromosome"/>
</dbReference>
<organism evidence="1 2">
    <name type="scientific">Fulvitalea axinellae</name>
    <dbReference type="NCBI Taxonomy" id="1182444"/>
    <lineage>
        <taxon>Bacteria</taxon>
        <taxon>Pseudomonadati</taxon>
        <taxon>Bacteroidota</taxon>
        <taxon>Cytophagia</taxon>
        <taxon>Cytophagales</taxon>
        <taxon>Persicobacteraceae</taxon>
        <taxon>Fulvitalea</taxon>
    </lineage>
</organism>
<gene>
    <name evidence="1" type="ORF">FUAX_21160</name>
</gene>
<dbReference type="RefSeq" id="WP_338391281.1">
    <property type="nucleotide sequence ID" value="NZ_AP025314.1"/>
</dbReference>
<name>A0AAU9CTB5_9BACT</name>
<dbReference type="EMBL" id="AP025314">
    <property type="protein sequence ID" value="BDD09684.1"/>
    <property type="molecule type" value="Genomic_DNA"/>
</dbReference>
<proteinExistence type="predicted"/>
<accession>A0AAU9CTB5</accession>
<dbReference type="AlphaFoldDB" id="A0AAU9CTB5"/>
<sequence>MRIKFRIEKKKVVKCVYPEISIDTNDYPELKGLDSGQLRHRIAKYLDEMPATDNQYDSLWEQAKAGMKEFDMDPDNEELEVFIHLDDEDGPASDFSEDDIITP</sequence>
<keyword evidence="2" id="KW-1185">Reference proteome</keyword>